<accession>K9VTS9</accession>
<dbReference type="Proteomes" id="UP000010472">
    <property type="component" value="Chromosome"/>
</dbReference>
<gene>
    <name evidence="1" type="ORF">Cri9333_0527</name>
</gene>
<sequence length="89" mass="10408">MRGITSTFGEDYLERLKVIAQKEDKVNNCPYWIQDILSSCKREDLISYHPEIPDELLLGQDALMLLDQIAQGEKYRFRDLAFKLSDLNK</sequence>
<keyword evidence="2" id="KW-1185">Reference proteome</keyword>
<dbReference type="EMBL" id="CP003620">
    <property type="protein sequence ID" value="AFZ11483.1"/>
    <property type="molecule type" value="Genomic_DNA"/>
</dbReference>
<evidence type="ECO:0000313" key="2">
    <source>
        <dbReference type="Proteomes" id="UP000010472"/>
    </source>
</evidence>
<organism evidence="1 2">
    <name type="scientific">Crinalium epipsammum PCC 9333</name>
    <dbReference type="NCBI Taxonomy" id="1173022"/>
    <lineage>
        <taxon>Bacteria</taxon>
        <taxon>Bacillati</taxon>
        <taxon>Cyanobacteriota</taxon>
        <taxon>Cyanophyceae</taxon>
        <taxon>Gomontiellales</taxon>
        <taxon>Gomontiellaceae</taxon>
        <taxon>Crinalium</taxon>
    </lineage>
</organism>
<evidence type="ECO:0000313" key="1">
    <source>
        <dbReference type="EMBL" id="AFZ11483.1"/>
    </source>
</evidence>
<reference evidence="1 2" key="1">
    <citation type="submission" date="2012-06" db="EMBL/GenBank/DDBJ databases">
        <title>Finished chromosome of genome of Crinalium epipsammum PCC 9333.</title>
        <authorList>
            <consortium name="US DOE Joint Genome Institute"/>
            <person name="Gugger M."/>
            <person name="Coursin T."/>
            <person name="Rippka R."/>
            <person name="Tandeau De Marsac N."/>
            <person name="Huntemann M."/>
            <person name="Wei C.-L."/>
            <person name="Han J."/>
            <person name="Detter J.C."/>
            <person name="Han C."/>
            <person name="Tapia R."/>
            <person name="Davenport K."/>
            <person name="Daligault H."/>
            <person name="Erkkila T."/>
            <person name="Gu W."/>
            <person name="Munk A.C.C."/>
            <person name="Teshima H."/>
            <person name="Xu Y."/>
            <person name="Chain P."/>
            <person name="Chen A."/>
            <person name="Krypides N."/>
            <person name="Mavromatis K."/>
            <person name="Markowitz V."/>
            <person name="Szeto E."/>
            <person name="Ivanova N."/>
            <person name="Mikhailova N."/>
            <person name="Ovchinnikova G."/>
            <person name="Pagani I."/>
            <person name="Pati A."/>
            <person name="Goodwin L."/>
            <person name="Peters L."/>
            <person name="Pitluck S."/>
            <person name="Woyke T."/>
            <person name="Kerfeld C."/>
        </authorList>
    </citation>
    <scope>NUCLEOTIDE SEQUENCE [LARGE SCALE GENOMIC DNA]</scope>
    <source>
        <strain evidence="1 2">PCC 9333</strain>
    </source>
</reference>
<dbReference type="KEGG" id="cep:Cri9333_0527"/>
<dbReference type="HOGENOM" id="CLU_2449653_0_0_3"/>
<proteinExistence type="predicted"/>
<name>K9VTS9_9CYAN</name>
<dbReference type="RefSeq" id="WP_015201618.1">
    <property type="nucleotide sequence ID" value="NC_019753.1"/>
</dbReference>
<protein>
    <submittedName>
        <fullName evidence="1">Uncharacterized protein</fullName>
    </submittedName>
</protein>
<dbReference type="AlphaFoldDB" id="K9VTS9"/>